<dbReference type="InterPro" id="IPR029060">
    <property type="entry name" value="PIN-like_dom_sf"/>
</dbReference>
<sequence length="137" mass="14608">MPDAVTTLVDANVLIDVMSGDPANHAGSRRALAIAASEGPVAINPIVYAEVSTPFGSADAVDRALASMELARLDLPWSAAYRTSQAFLAYRRAGGSRRSPLPDFYIGAHAELAGLRLLTRDNARYATYFPTVELMAP</sequence>
<dbReference type="GO" id="GO:0016787">
    <property type="term" value="F:hydrolase activity"/>
    <property type="evidence" value="ECO:0007669"/>
    <property type="project" value="UniProtKB-KW"/>
</dbReference>
<keyword evidence="6 8" id="KW-0460">Magnesium</keyword>
<dbReference type="AlphaFoldDB" id="A0AAU7B231"/>
<dbReference type="PANTHER" id="PTHR33653:SF1">
    <property type="entry name" value="RIBONUCLEASE VAPC2"/>
    <property type="match status" value="1"/>
</dbReference>
<dbReference type="SUPFAM" id="SSF88723">
    <property type="entry name" value="PIN domain-like"/>
    <property type="match status" value="1"/>
</dbReference>
<dbReference type="GO" id="GO:0090729">
    <property type="term" value="F:toxin activity"/>
    <property type="evidence" value="ECO:0007669"/>
    <property type="project" value="UniProtKB-KW"/>
</dbReference>
<keyword evidence="8" id="KW-0800">Toxin</keyword>
<feature type="binding site" evidence="8">
    <location>
        <position position="10"/>
    </location>
    <ligand>
        <name>Mg(2+)</name>
        <dbReference type="ChEBI" id="CHEBI:18420"/>
    </ligand>
</feature>
<dbReference type="InterPro" id="IPR022907">
    <property type="entry name" value="VapC_family"/>
</dbReference>
<keyword evidence="2 8" id="KW-1277">Toxin-antitoxin system</keyword>
<dbReference type="PANTHER" id="PTHR33653">
    <property type="entry name" value="RIBONUCLEASE VAPC2"/>
    <property type="match status" value="1"/>
</dbReference>
<gene>
    <name evidence="10" type="primary">vapC_3</name>
    <name evidence="8" type="synonym">vapC</name>
    <name evidence="10" type="ORF">DSM112329_04961</name>
</gene>
<dbReference type="GO" id="GO:0004519">
    <property type="term" value="F:endonuclease activity"/>
    <property type="evidence" value="ECO:0007669"/>
    <property type="project" value="UniProtKB-KW"/>
</dbReference>
<evidence type="ECO:0000256" key="3">
    <source>
        <dbReference type="ARBA" id="ARBA00022722"/>
    </source>
</evidence>
<accession>A0AAU7B231</accession>
<dbReference type="GO" id="GO:0000287">
    <property type="term" value="F:magnesium ion binding"/>
    <property type="evidence" value="ECO:0007669"/>
    <property type="project" value="UniProtKB-UniRule"/>
</dbReference>
<dbReference type="Pfam" id="PF01850">
    <property type="entry name" value="PIN"/>
    <property type="match status" value="1"/>
</dbReference>
<feature type="binding site" evidence="8">
    <location>
        <position position="103"/>
    </location>
    <ligand>
        <name>Mg(2+)</name>
        <dbReference type="ChEBI" id="CHEBI:18420"/>
    </ligand>
</feature>
<protein>
    <recommendedName>
        <fullName evidence="8">Ribonuclease VapC</fullName>
        <shortName evidence="8">RNase VapC</shortName>
        <ecNumber evidence="8">3.1.-.-</ecNumber>
    </recommendedName>
    <alternativeName>
        <fullName evidence="8">Toxin VapC</fullName>
    </alternativeName>
</protein>
<comment type="function">
    <text evidence="8">Toxic component of a toxin-antitoxin (TA) system. An RNase.</text>
</comment>
<dbReference type="Gene3D" id="3.40.50.1010">
    <property type="entry name" value="5'-nuclease"/>
    <property type="match status" value="1"/>
</dbReference>
<evidence type="ECO:0000313" key="10">
    <source>
        <dbReference type="EMBL" id="XAY08065.1"/>
    </source>
</evidence>
<dbReference type="HAMAP" id="MF_00265">
    <property type="entry name" value="VapC_Nob1"/>
    <property type="match status" value="1"/>
</dbReference>
<evidence type="ECO:0000256" key="5">
    <source>
        <dbReference type="ARBA" id="ARBA00022801"/>
    </source>
</evidence>
<dbReference type="InterPro" id="IPR050556">
    <property type="entry name" value="Type_II_TA_system_RNase"/>
</dbReference>
<comment type="cofactor">
    <cofactor evidence="1 8">
        <name>Mg(2+)</name>
        <dbReference type="ChEBI" id="CHEBI:18420"/>
    </cofactor>
</comment>
<dbReference type="GO" id="GO:0004540">
    <property type="term" value="F:RNA nuclease activity"/>
    <property type="evidence" value="ECO:0007669"/>
    <property type="project" value="InterPro"/>
</dbReference>
<evidence type="ECO:0000256" key="8">
    <source>
        <dbReference type="HAMAP-Rule" id="MF_00265"/>
    </source>
</evidence>
<proteinExistence type="inferred from homology"/>
<evidence type="ECO:0000256" key="1">
    <source>
        <dbReference type="ARBA" id="ARBA00001946"/>
    </source>
</evidence>
<dbReference type="KEGG" id="parq:DSM112329_04961"/>
<dbReference type="EC" id="3.1.-.-" evidence="8"/>
<evidence type="ECO:0000256" key="6">
    <source>
        <dbReference type="ARBA" id="ARBA00022842"/>
    </source>
</evidence>
<evidence type="ECO:0000256" key="4">
    <source>
        <dbReference type="ARBA" id="ARBA00022723"/>
    </source>
</evidence>
<evidence type="ECO:0000259" key="9">
    <source>
        <dbReference type="Pfam" id="PF01850"/>
    </source>
</evidence>
<name>A0AAU7B231_9ACTN</name>
<dbReference type="RefSeq" id="WP_354699250.1">
    <property type="nucleotide sequence ID" value="NZ_CP114014.1"/>
</dbReference>
<comment type="similarity">
    <text evidence="7 8">Belongs to the PINc/VapC protein family.</text>
</comment>
<keyword evidence="4 8" id="KW-0479">Metal-binding</keyword>
<feature type="domain" description="PIN" evidence="9">
    <location>
        <begin position="8"/>
        <end position="123"/>
    </location>
</feature>
<dbReference type="EMBL" id="CP114014">
    <property type="protein sequence ID" value="XAY08065.1"/>
    <property type="molecule type" value="Genomic_DNA"/>
</dbReference>
<dbReference type="InterPro" id="IPR002716">
    <property type="entry name" value="PIN_dom"/>
</dbReference>
<keyword evidence="10" id="KW-0255">Endonuclease</keyword>
<keyword evidence="3 8" id="KW-0540">Nuclease</keyword>
<evidence type="ECO:0000256" key="2">
    <source>
        <dbReference type="ARBA" id="ARBA00022649"/>
    </source>
</evidence>
<organism evidence="10">
    <name type="scientific">Paraconexibacter sp. AEG42_29</name>
    <dbReference type="NCBI Taxonomy" id="2997339"/>
    <lineage>
        <taxon>Bacteria</taxon>
        <taxon>Bacillati</taxon>
        <taxon>Actinomycetota</taxon>
        <taxon>Thermoleophilia</taxon>
        <taxon>Solirubrobacterales</taxon>
        <taxon>Paraconexibacteraceae</taxon>
        <taxon>Paraconexibacter</taxon>
    </lineage>
</organism>
<keyword evidence="5 8" id="KW-0378">Hydrolase</keyword>
<reference evidence="10" key="1">
    <citation type="submission" date="2022-12" db="EMBL/GenBank/DDBJ databases">
        <title>Paraconexibacter alkalitolerans sp. nov. and Baekduia alba sp. nov., isolated from soil and emended description of the genera Paraconexibacter (Chun et al., 2020) and Baekduia (An et al., 2020).</title>
        <authorList>
            <person name="Vieira S."/>
            <person name="Huber K.J."/>
            <person name="Geppert A."/>
            <person name="Wolf J."/>
            <person name="Neumann-Schaal M."/>
            <person name="Muesken M."/>
            <person name="Overmann J."/>
        </authorList>
    </citation>
    <scope>NUCLEOTIDE SEQUENCE</scope>
    <source>
        <strain evidence="10">AEG42_29</strain>
    </source>
</reference>
<evidence type="ECO:0000256" key="7">
    <source>
        <dbReference type="ARBA" id="ARBA00038093"/>
    </source>
</evidence>